<protein>
    <submittedName>
        <fullName evidence="2">Uncharacterized protein</fullName>
    </submittedName>
</protein>
<evidence type="ECO:0000313" key="2">
    <source>
        <dbReference type="EMBL" id="QNG52989.1"/>
    </source>
</evidence>
<organism evidence="2 3">
    <name type="scientific">Pseudonocardia petroleophila</name>
    <dbReference type="NCBI Taxonomy" id="37331"/>
    <lineage>
        <taxon>Bacteria</taxon>
        <taxon>Bacillati</taxon>
        <taxon>Actinomycetota</taxon>
        <taxon>Actinomycetes</taxon>
        <taxon>Pseudonocardiales</taxon>
        <taxon>Pseudonocardiaceae</taxon>
        <taxon>Pseudonocardia</taxon>
    </lineage>
</organism>
<keyword evidence="3" id="KW-1185">Reference proteome</keyword>
<evidence type="ECO:0000313" key="3">
    <source>
        <dbReference type="Proteomes" id="UP000515728"/>
    </source>
</evidence>
<dbReference type="KEGG" id="ppel:H6H00_02790"/>
<feature type="region of interest" description="Disordered" evidence="1">
    <location>
        <begin position="28"/>
        <end position="50"/>
    </location>
</feature>
<gene>
    <name evidence="2" type="ORF">H6H00_02790</name>
</gene>
<dbReference type="EMBL" id="CP060131">
    <property type="protein sequence ID" value="QNG52989.1"/>
    <property type="molecule type" value="Genomic_DNA"/>
</dbReference>
<reference evidence="2 3" key="1">
    <citation type="submission" date="2020-08" db="EMBL/GenBank/DDBJ databases">
        <authorList>
            <person name="Mo P."/>
        </authorList>
    </citation>
    <scope>NUCLEOTIDE SEQUENCE [LARGE SCALE GENOMIC DNA]</scope>
    <source>
        <strain evidence="2 3">CGMCC 4.1532</strain>
    </source>
</reference>
<dbReference type="RefSeq" id="WP_185719818.1">
    <property type="nucleotide sequence ID" value="NZ_BAAAWI010000001.1"/>
</dbReference>
<proteinExistence type="predicted"/>
<sequence length="50" mass="5087">MVAEDVGVDDAQLQGDVWVVVGVAVDGPGDGLDPGQGTPPFRGDYTLTTV</sequence>
<name>A0A7G7MJM8_9PSEU</name>
<accession>A0A7G7MJM8</accession>
<dbReference type="AlphaFoldDB" id="A0A7G7MJM8"/>
<evidence type="ECO:0000256" key="1">
    <source>
        <dbReference type="SAM" id="MobiDB-lite"/>
    </source>
</evidence>
<dbReference type="Proteomes" id="UP000515728">
    <property type="component" value="Chromosome"/>
</dbReference>